<evidence type="ECO:0000313" key="2">
    <source>
        <dbReference type="EMBL" id="CEK59104.1"/>
    </source>
</evidence>
<protein>
    <submittedName>
        <fullName evidence="2">Uncharacterized protein</fullName>
    </submittedName>
</protein>
<gene>
    <name evidence="2" type="primary">ORF35203</name>
</gene>
<feature type="region of interest" description="Disordered" evidence="1">
    <location>
        <begin position="1"/>
        <end position="23"/>
    </location>
</feature>
<dbReference type="AlphaFoldDB" id="A0A0B6YS69"/>
<reference evidence="2" key="1">
    <citation type="submission" date="2014-12" db="EMBL/GenBank/DDBJ databases">
        <title>Insight into the proteome of Arion vulgaris.</title>
        <authorList>
            <person name="Aradska J."/>
            <person name="Bulat T."/>
            <person name="Smidak R."/>
            <person name="Sarate P."/>
            <person name="Gangsoo J."/>
            <person name="Sialana F."/>
            <person name="Bilban M."/>
            <person name="Lubec G."/>
        </authorList>
    </citation>
    <scope>NUCLEOTIDE SEQUENCE</scope>
    <source>
        <tissue evidence="2">Skin</tissue>
    </source>
</reference>
<evidence type="ECO:0000256" key="1">
    <source>
        <dbReference type="SAM" id="MobiDB-lite"/>
    </source>
</evidence>
<accession>A0A0B6YS69</accession>
<feature type="compositionally biased region" description="Polar residues" evidence="1">
    <location>
        <begin position="1"/>
        <end position="11"/>
    </location>
</feature>
<proteinExistence type="predicted"/>
<feature type="non-terminal residue" evidence="2">
    <location>
        <position position="75"/>
    </location>
</feature>
<organism evidence="2">
    <name type="scientific">Arion vulgaris</name>
    <dbReference type="NCBI Taxonomy" id="1028688"/>
    <lineage>
        <taxon>Eukaryota</taxon>
        <taxon>Metazoa</taxon>
        <taxon>Spiralia</taxon>
        <taxon>Lophotrochozoa</taxon>
        <taxon>Mollusca</taxon>
        <taxon>Gastropoda</taxon>
        <taxon>Heterobranchia</taxon>
        <taxon>Euthyneura</taxon>
        <taxon>Panpulmonata</taxon>
        <taxon>Eupulmonata</taxon>
        <taxon>Stylommatophora</taxon>
        <taxon>Helicina</taxon>
        <taxon>Arionoidea</taxon>
        <taxon>Arionidae</taxon>
        <taxon>Arion</taxon>
    </lineage>
</organism>
<dbReference type="EMBL" id="HACG01012239">
    <property type="protein sequence ID" value="CEK59104.1"/>
    <property type="molecule type" value="Transcribed_RNA"/>
</dbReference>
<feature type="region of interest" description="Disordered" evidence="1">
    <location>
        <begin position="37"/>
        <end position="75"/>
    </location>
</feature>
<name>A0A0B6YS69_9EUPU</name>
<sequence length="75" mass="8239">RNFNSSSSSHPANVYGTDGRDDYSRYRMNTGQYYIKGRGIPASGDERSQTLGLSLKTEPSEPVFTDIPSSPHGVQ</sequence>
<feature type="non-terminal residue" evidence="2">
    <location>
        <position position="1"/>
    </location>
</feature>